<proteinExistence type="predicted"/>
<keyword evidence="1" id="KW-0472">Membrane</keyword>
<feature type="signal peptide" evidence="2">
    <location>
        <begin position="1"/>
        <end position="21"/>
    </location>
</feature>
<dbReference type="RefSeq" id="WP_089890592.1">
    <property type="nucleotide sequence ID" value="NZ_CALJFH010000012.1"/>
</dbReference>
<evidence type="ECO:0000313" key="4">
    <source>
        <dbReference type="Proteomes" id="UP000199026"/>
    </source>
</evidence>
<dbReference type="Proteomes" id="UP000199026">
    <property type="component" value="Unassembled WGS sequence"/>
</dbReference>
<evidence type="ECO:0000256" key="1">
    <source>
        <dbReference type="SAM" id="Phobius"/>
    </source>
</evidence>
<keyword evidence="2" id="KW-0732">Signal</keyword>
<keyword evidence="1" id="KW-1133">Transmembrane helix</keyword>
<dbReference type="EMBL" id="FNPR01000002">
    <property type="protein sequence ID" value="SDY52225.1"/>
    <property type="molecule type" value="Genomic_DNA"/>
</dbReference>
<gene>
    <name evidence="3" type="ORF">SAMN05444486_102583</name>
</gene>
<evidence type="ECO:0000313" key="3">
    <source>
        <dbReference type="EMBL" id="SDY52225.1"/>
    </source>
</evidence>
<name>A0A1H3KKI9_9RHOB</name>
<evidence type="ECO:0000256" key="2">
    <source>
        <dbReference type="SAM" id="SignalP"/>
    </source>
</evidence>
<feature type="chain" id="PRO_5011644790" description="Ferrochelatase" evidence="2">
    <location>
        <begin position="22"/>
        <end position="61"/>
    </location>
</feature>
<dbReference type="AlphaFoldDB" id="A0A1H3KKI9"/>
<accession>A0A1H3KKI9</accession>
<reference evidence="3 4" key="1">
    <citation type="submission" date="2016-10" db="EMBL/GenBank/DDBJ databases">
        <authorList>
            <person name="de Groot N.N."/>
        </authorList>
    </citation>
    <scope>NUCLEOTIDE SEQUENCE [LARGE SCALE GENOMIC DNA]</scope>
    <source>
        <strain evidence="3 4">DSM 24677</strain>
    </source>
</reference>
<keyword evidence="1" id="KW-0812">Transmembrane</keyword>
<organism evidence="3 4">
    <name type="scientific">Lentibacter algarum</name>
    <dbReference type="NCBI Taxonomy" id="576131"/>
    <lineage>
        <taxon>Bacteria</taxon>
        <taxon>Pseudomonadati</taxon>
        <taxon>Pseudomonadota</taxon>
        <taxon>Alphaproteobacteria</taxon>
        <taxon>Rhodobacterales</taxon>
        <taxon>Roseobacteraceae</taxon>
        <taxon>Lentibacter</taxon>
    </lineage>
</organism>
<feature type="transmembrane region" description="Helical" evidence="1">
    <location>
        <begin position="41"/>
        <end position="58"/>
    </location>
</feature>
<evidence type="ECO:0008006" key="5">
    <source>
        <dbReference type="Google" id="ProtNLM"/>
    </source>
</evidence>
<sequence>MKNLTTAFALSLSLAAGVAQAGSMADPVIEMDVIVADTATSSSSGTSLVALLAVVLAIPHF</sequence>
<dbReference type="GeneID" id="78124651"/>
<protein>
    <recommendedName>
        <fullName evidence="5">Ferrochelatase</fullName>
    </recommendedName>
</protein>
<keyword evidence="4" id="KW-1185">Reference proteome</keyword>